<dbReference type="PANTHER" id="PTHR39206">
    <property type="entry name" value="SLL8004 PROTEIN"/>
    <property type="match status" value="1"/>
</dbReference>
<dbReference type="RefSeq" id="WP_210420336.1">
    <property type="nucleotide sequence ID" value="NZ_CP042997.1"/>
</dbReference>
<proteinExistence type="predicted"/>
<accession>A0A5B9WGP8</accession>
<evidence type="ECO:0000313" key="2">
    <source>
        <dbReference type="Proteomes" id="UP000324233"/>
    </source>
</evidence>
<gene>
    <name evidence="1" type="ORF">OJF2_77870</name>
</gene>
<organism evidence="1 2">
    <name type="scientific">Aquisphaera giovannonii</name>
    <dbReference type="NCBI Taxonomy" id="406548"/>
    <lineage>
        <taxon>Bacteria</taxon>
        <taxon>Pseudomonadati</taxon>
        <taxon>Planctomycetota</taxon>
        <taxon>Planctomycetia</taxon>
        <taxon>Isosphaerales</taxon>
        <taxon>Isosphaeraceae</taxon>
        <taxon>Aquisphaera</taxon>
    </lineage>
</organism>
<dbReference type="AlphaFoldDB" id="A0A5B9WGP8"/>
<evidence type="ECO:0000313" key="1">
    <source>
        <dbReference type="EMBL" id="QEH39175.1"/>
    </source>
</evidence>
<sequence length="86" mass="9744">MAVRRVANRVREGGHDIPEATIRRRFEAGLRNFFREYAPRSDAWYLYDGMALPPAEIASGDGRLVITSQPERFRVIHARWGGGSDA</sequence>
<dbReference type="Proteomes" id="UP000324233">
    <property type="component" value="Chromosome"/>
</dbReference>
<dbReference type="PANTHER" id="PTHR39206:SF1">
    <property type="entry name" value="SLL8004 PROTEIN"/>
    <property type="match status" value="1"/>
</dbReference>
<reference evidence="1 2" key="1">
    <citation type="submission" date="2019-08" db="EMBL/GenBank/DDBJ databases">
        <title>Deep-cultivation of Planctomycetes and their phenomic and genomic characterization uncovers novel biology.</title>
        <authorList>
            <person name="Wiegand S."/>
            <person name="Jogler M."/>
            <person name="Boedeker C."/>
            <person name="Pinto D."/>
            <person name="Vollmers J."/>
            <person name="Rivas-Marin E."/>
            <person name="Kohn T."/>
            <person name="Peeters S.H."/>
            <person name="Heuer A."/>
            <person name="Rast P."/>
            <person name="Oberbeckmann S."/>
            <person name="Bunk B."/>
            <person name="Jeske O."/>
            <person name="Meyerdierks A."/>
            <person name="Storesund J.E."/>
            <person name="Kallscheuer N."/>
            <person name="Luecker S."/>
            <person name="Lage O.M."/>
            <person name="Pohl T."/>
            <person name="Merkel B.J."/>
            <person name="Hornburger P."/>
            <person name="Mueller R.-W."/>
            <person name="Bruemmer F."/>
            <person name="Labrenz M."/>
            <person name="Spormann A.M."/>
            <person name="Op den Camp H."/>
            <person name="Overmann J."/>
            <person name="Amann R."/>
            <person name="Jetten M.S.M."/>
            <person name="Mascher T."/>
            <person name="Medema M.H."/>
            <person name="Devos D.P."/>
            <person name="Kaster A.-K."/>
            <person name="Ovreas L."/>
            <person name="Rohde M."/>
            <person name="Galperin M.Y."/>
            <person name="Jogler C."/>
        </authorList>
    </citation>
    <scope>NUCLEOTIDE SEQUENCE [LARGE SCALE GENOMIC DNA]</scope>
    <source>
        <strain evidence="1 2">OJF2</strain>
    </source>
</reference>
<dbReference type="KEGG" id="agv:OJF2_77870"/>
<name>A0A5B9WGP8_9BACT</name>
<keyword evidence="2" id="KW-1185">Reference proteome</keyword>
<dbReference type="EMBL" id="CP042997">
    <property type="protein sequence ID" value="QEH39175.1"/>
    <property type="molecule type" value="Genomic_DNA"/>
</dbReference>
<protein>
    <submittedName>
        <fullName evidence="1">Uncharacterized protein</fullName>
    </submittedName>
</protein>